<evidence type="ECO:0000313" key="2">
    <source>
        <dbReference type="Proteomes" id="UP000265798"/>
    </source>
</evidence>
<organism evidence="1 2">
    <name type="scientific">Leptospira stimsonii</name>
    <dbReference type="NCBI Taxonomy" id="2202203"/>
    <lineage>
        <taxon>Bacteria</taxon>
        <taxon>Pseudomonadati</taxon>
        <taxon>Spirochaetota</taxon>
        <taxon>Spirochaetia</taxon>
        <taxon>Leptospirales</taxon>
        <taxon>Leptospiraceae</taxon>
        <taxon>Leptospira</taxon>
    </lineage>
</organism>
<accession>A0A396YPE2</accession>
<reference evidence="2" key="1">
    <citation type="submission" date="2018-05" db="EMBL/GenBank/DDBJ databases">
        <title>Leptospira yasudae sp. nov. and Leptospira stimsonii sp. nov., two pathogenic species of the genus Leptospira isolated from environmental sources.</title>
        <authorList>
            <person name="Casanovas-Massana A."/>
            <person name="Hamond C."/>
            <person name="Santos L.A."/>
            <person name="Hacker K.P."/>
            <person name="Balassiano I."/>
            <person name="Medeiros M.A."/>
            <person name="Reis M.G."/>
            <person name="Ko A.I."/>
            <person name="Wunder E.A."/>
        </authorList>
    </citation>
    <scope>NUCLEOTIDE SEQUENCE [LARGE SCALE GENOMIC DNA]</scope>
    <source>
        <strain evidence="2">Yale</strain>
    </source>
</reference>
<dbReference type="RefSeq" id="WP_118971031.1">
    <property type="nucleotide sequence ID" value="NZ_QHCT01000029.1"/>
</dbReference>
<sequence length="139" mass="15385">MKKFILIIYTSIILNCIPRTAPSDEEVALDLLILKSASLDFQFKNRIDIGTLNVTIGEDKIILLPGEFSKVIFRKFTIKSLDYYKLESQANGLIIDNPNFDFSGSLKDGVLIKSDAHLLQGVCSLVNGETNSIEANGCE</sequence>
<dbReference type="OrthoDB" id="347260at2"/>
<dbReference type="EMBL" id="QHCT01000029">
    <property type="protein sequence ID" value="RHX83407.1"/>
    <property type="molecule type" value="Genomic_DNA"/>
</dbReference>
<name>A0A396YPE2_9LEPT</name>
<dbReference type="AlphaFoldDB" id="A0A396YPE2"/>
<proteinExistence type="predicted"/>
<gene>
    <name evidence="1" type="ORF">DLM75_23990</name>
</gene>
<dbReference type="Proteomes" id="UP000265798">
    <property type="component" value="Unassembled WGS sequence"/>
</dbReference>
<comment type="caution">
    <text evidence="1">The sequence shown here is derived from an EMBL/GenBank/DDBJ whole genome shotgun (WGS) entry which is preliminary data.</text>
</comment>
<evidence type="ECO:0000313" key="1">
    <source>
        <dbReference type="EMBL" id="RHX83407.1"/>
    </source>
</evidence>
<protein>
    <submittedName>
        <fullName evidence="1">Uncharacterized protein</fullName>
    </submittedName>
</protein>